<dbReference type="STRING" id="1069642.Bdt_1834"/>
<dbReference type="InterPro" id="IPR056422">
    <property type="entry name" value="BP74_N"/>
</dbReference>
<proteinExistence type="predicted"/>
<reference evidence="2 3" key="1">
    <citation type="journal article" date="2012" name="BMC Genomics">
        <title>Genome analysis of a simultaneously predatory and prey-independent, novel Bdellovibrio bacteriovorus from the River Tiber, supports in silico predictions of both ancient and recent lateral gene transfer from diverse bacteria.</title>
        <authorList>
            <person name="Hobley L."/>
            <person name="Lerner T.R."/>
            <person name="Williams L.E."/>
            <person name="Lambert C."/>
            <person name="Till R."/>
            <person name="Milner D.S."/>
            <person name="Basford S.M."/>
            <person name="Capeness M.J."/>
            <person name="Fenton A.K."/>
            <person name="Atterbury R.J."/>
            <person name="Harris M.A."/>
            <person name="Sockett R.E."/>
        </authorList>
    </citation>
    <scope>NUCLEOTIDE SEQUENCE [LARGE SCALE GENOMIC DNA]</scope>
    <source>
        <strain evidence="2 3">Tiberius</strain>
    </source>
</reference>
<accession>K7YV40</accession>
<name>K7YV40_BDEBC</name>
<organism evidence="2 3">
    <name type="scientific">Bdellovibrio bacteriovorus str. Tiberius</name>
    <dbReference type="NCBI Taxonomy" id="1069642"/>
    <lineage>
        <taxon>Bacteria</taxon>
        <taxon>Pseudomonadati</taxon>
        <taxon>Bdellovibrionota</taxon>
        <taxon>Bdellovibrionia</taxon>
        <taxon>Bdellovibrionales</taxon>
        <taxon>Pseudobdellovibrionaceae</taxon>
        <taxon>Bdellovibrio</taxon>
    </lineage>
</organism>
<dbReference type="RefSeq" id="WP_015090970.1">
    <property type="nucleotide sequence ID" value="NC_019567.1"/>
</dbReference>
<dbReference type="Pfam" id="PF23621">
    <property type="entry name" value="BP74_N"/>
    <property type="match status" value="1"/>
</dbReference>
<dbReference type="EMBL" id="CP002930">
    <property type="protein sequence ID" value="AFY01523.1"/>
    <property type="molecule type" value="Genomic_DNA"/>
</dbReference>
<feature type="domain" description="BP74 N-terminal" evidence="1">
    <location>
        <begin position="225"/>
        <end position="342"/>
    </location>
</feature>
<evidence type="ECO:0000313" key="3">
    <source>
        <dbReference type="Proteomes" id="UP000010074"/>
    </source>
</evidence>
<protein>
    <recommendedName>
        <fullName evidence="1">BP74 N-terminal domain-containing protein</fullName>
    </recommendedName>
</protein>
<sequence>MDFGIKTSIGIGSLILMTSFTAEASQVFYSPSLCAPEHLTLFVTNNTNEPQRVWTQVRYGAEIDERHHDLEAKAQIKIRGTSFLPEAQAFSVKAWDKNVLHVTSSCADSFSTPLTDTTSPEITHWLPSSVQSVKLHLLNLYLKPNTVRLKAFNRLGAVIGEKELKLEKYYDTSAFKWSLDQSVARIEVRGAERLHSVLSYDNGSGEQVSPSVALKPVMLPVDTAKTYFLVSTKDPQADEAFVIALDKPETIATAREQIRNPNLEKIVVAGIELGNGGFNRAFLSRDKAPYSWSVNRVDAFADFAHIDCDGSPELTEERLEQKLNEGGRICFWRYRVVRELTASEVSSGKLKPWTAPP</sequence>
<evidence type="ECO:0000313" key="2">
    <source>
        <dbReference type="EMBL" id="AFY01523.1"/>
    </source>
</evidence>
<evidence type="ECO:0000259" key="1">
    <source>
        <dbReference type="Pfam" id="PF23621"/>
    </source>
</evidence>
<gene>
    <name evidence="2" type="ORF">Bdt_1834</name>
</gene>
<dbReference type="KEGG" id="bbat:Bdt_1834"/>
<dbReference type="HOGENOM" id="CLU_784497_0_0_7"/>
<dbReference type="AlphaFoldDB" id="K7YV40"/>
<dbReference type="OrthoDB" id="5289188at2"/>
<dbReference type="Proteomes" id="UP000010074">
    <property type="component" value="Chromosome"/>
</dbReference>
<dbReference type="PATRIC" id="fig|1069642.3.peg.1809"/>